<dbReference type="OrthoDB" id="4229919at2"/>
<evidence type="ECO:0008006" key="4">
    <source>
        <dbReference type="Google" id="ProtNLM"/>
    </source>
</evidence>
<dbReference type="Pfam" id="PF11298">
    <property type="entry name" value="DUF3099"/>
    <property type="match status" value="1"/>
</dbReference>
<accession>A0A3E0VIX8</accession>
<keyword evidence="1" id="KW-1133">Transmembrane helix</keyword>
<organism evidence="2 3">
    <name type="scientific">Subtercola boreus</name>
    <dbReference type="NCBI Taxonomy" id="120213"/>
    <lineage>
        <taxon>Bacteria</taxon>
        <taxon>Bacillati</taxon>
        <taxon>Actinomycetota</taxon>
        <taxon>Actinomycetes</taxon>
        <taxon>Micrococcales</taxon>
        <taxon>Microbacteriaceae</taxon>
        <taxon>Subtercola</taxon>
    </lineage>
</organism>
<feature type="transmembrane region" description="Helical" evidence="1">
    <location>
        <begin position="50"/>
        <end position="67"/>
    </location>
</feature>
<keyword evidence="1" id="KW-0472">Membrane</keyword>
<dbReference type="Proteomes" id="UP000256486">
    <property type="component" value="Unassembled WGS sequence"/>
</dbReference>
<comment type="caution">
    <text evidence="2">The sequence shown here is derived from an EMBL/GenBank/DDBJ whole genome shotgun (WGS) entry which is preliminary data.</text>
</comment>
<reference evidence="2 3" key="1">
    <citation type="submission" date="2017-04" db="EMBL/GenBank/DDBJ databases">
        <title>Comparative genome analysis of Subtercola boreus.</title>
        <authorList>
            <person name="Cho Y.-J."/>
            <person name="Cho A."/>
            <person name="Kim O.-S."/>
            <person name="Lee J.-I."/>
        </authorList>
    </citation>
    <scope>NUCLEOTIDE SEQUENCE [LARGE SCALE GENOMIC DNA]</scope>
    <source>
        <strain evidence="2 3">K300</strain>
    </source>
</reference>
<evidence type="ECO:0000313" key="3">
    <source>
        <dbReference type="Proteomes" id="UP000256486"/>
    </source>
</evidence>
<gene>
    <name evidence="2" type="ORF">B7R54_08925</name>
</gene>
<keyword evidence="1" id="KW-0812">Transmembrane</keyword>
<evidence type="ECO:0000313" key="2">
    <source>
        <dbReference type="EMBL" id="RFA09340.1"/>
    </source>
</evidence>
<proteinExistence type="predicted"/>
<keyword evidence="3" id="KW-1185">Reference proteome</keyword>
<dbReference type="AlphaFoldDB" id="A0A3E0VIX8"/>
<feature type="transmembrane region" description="Helical" evidence="1">
    <location>
        <begin position="73"/>
        <end position="93"/>
    </location>
</feature>
<protein>
    <recommendedName>
        <fullName evidence="4">DUF3099 domain-containing protein</fullName>
    </recommendedName>
</protein>
<evidence type="ECO:0000256" key="1">
    <source>
        <dbReference type="SAM" id="Phobius"/>
    </source>
</evidence>
<dbReference type="EMBL" id="NBWZ01000001">
    <property type="protein sequence ID" value="RFA09340.1"/>
    <property type="molecule type" value="Genomic_DNA"/>
</dbReference>
<name>A0A3E0VIX8_9MICO</name>
<sequence length="130" mass="14126">MAAYQHTRALGSVGLDDSLSDRRRTMKHDSQQFSVTSLPQNPAEERHARMIRYSLAMGIRLLCLAGLLFVQGWWLLVLGVAAVVLPWFAVVIANTGRNTPGTMQAPGGQIVPLGQVPLYTGGRETGGRPE</sequence>
<dbReference type="InterPro" id="IPR021449">
    <property type="entry name" value="DUF3099"/>
</dbReference>